<dbReference type="AlphaFoldDB" id="A0AAE0YRG6"/>
<evidence type="ECO:0000313" key="1">
    <source>
        <dbReference type="EMBL" id="KAK3755218.1"/>
    </source>
</evidence>
<reference evidence="1" key="1">
    <citation type="journal article" date="2023" name="G3 (Bethesda)">
        <title>A reference genome for the long-term kleptoplast-retaining sea slug Elysia crispata morphotype clarki.</title>
        <authorList>
            <person name="Eastman K.E."/>
            <person name="Pendleton A.L."/>
            <person name="Shaikh M.A."/>
            <person name="Suttiyut T."/>
            <person name="Ogas R."/>
            <person name="Tomko P."/>
            <person name="Gavelis G."/>
            <person name="Widhalm J.R."/>
            <person name="Wisecaver J.H."/>
        </authorList>
    </citation>
    <scope>NUCLEOTIDE SEQUENCE</scope>
    <source>
        <strain evidence="1">ECLA1</strain>
    </source>
</reference>
<proteinExistence type="predicted"/>
<comment type="caution">
    <text evidence="1">The sequence shown here is derived from an EMBL/GenBank/DDBJ whole genome shotgun (WGS) entry which is preliminary data.</text>
</comment>
<protein>
    <submittedName>
        <fullName evidence="1">Uncharacterized protein</fullName>
    </submittedName>
</protein>
<dbReference type="Proteomes" id="UP001283361">
    <property type="component" value="Unassembled WGS sequence"/>
</dbReference>
<accession>A0AAE0YRG6</accession>
<evidence type="ECO:0000313" key="2">
    <source>
        <dbReference type="Proteomes" id="UP001283361"/>
    </source>
</evidence>
<sequence length="97" mass="10863">MVTRISPACEVVLGSHLPGAVWSFKSGQTDCDVQLCDSPWQPMTSRQLLLTEYCHLLPSRYYVYTFSSSFCRAPSISVRVAVLQSARIITIRGYSDL</sequence>
<name>A0AAE0YRG6_9GAST</name>
<keyword evidence="2" id="KW-1185">Reference proteome</keyword>
<organism evidence="1 2">
    <name type="scientific">Elysia crispata</name>
    <name type="common">lettuce slug</name>
    <dbReference type="NCBI Taxonomy" id="231223"/>
    <lineage>
        <taxon>Eukaryota</taxon>
        <taxon>Metazoa</taxon>
        <taxon>Spiralia</taxon>
        <taxon>Lophotrochozoa</taxon>
        <taxon>Mollusca</taxon>
        <taxon>Gastropoda</taxon>
        <taxon>Heterobranchia</taxon>
        <taxon>Euthyneura</taxon>
        <taxon>Panpulmonata</taxon>
        <taxon>Sacoglossa</taxon>
        <taxon>Placobranchoidea</taxon>
        <taxon>Plakobranchidae</taxon>
        <taxon>Elysia</taxon>
    </lineage>
</organism>
<gene>
    <name evidence="1" type="ORF">RRG08_027476</name>
</gene>
<dbReference type="EMBL" id="JAWDGP010005603">
    <property type="protein sequence ID" value="KAK3755218.1"/>
    <property type="molecule type" value="Genomic_DNA"/>
</dbReference>